<evidence type="ECO:0000259" key="1">
    <source>
        <dbReference type="Pfam" id="PF02195"/>
    </source>
</evidence>
<accession>A0ABS9KKC8</accession>
<feature type="domain" description="ParB-like N-terminal" evidence="1">
    <location>
        <begin position="44"/>
        <end position="103"/>
    </location>
</feature>
<dbReference type="RefSeq" id="WP_237868001.1">
    <property type="nucleotide sequence ID" value="NZ_JAKLTR010000001.1"/>
</dbReference>
<reference evidence="2" key="1">
    <citation type="submission" date="2022-01" db="EMBL/GenBank/DDBJ databases">
        <authorList>
            <person name="Jo J.-H."/>
            <person name="Im W.-T."/>
        </authorList>
    </citation>
    <scope>NUCLEOTIDE SEQUENCE</scope>
    <source>
        <strain evidence="2">NA20</strain>
    </source>
</reference>
<sequence>MNADLLIESIEVEKLIFDPDNPRLPSSLKGYNKEKEILEWMLLNENVLELMGSIGEKGYFMAEPLLIVKSAKKRGFYEVVEGNRRLAAVKLLNTPALAVTKKNSVAEAAKDAKKRTKKIPSILFDTKDELLIYLGYRHITGIKEWDALAKAKYLNSLRISLKIRDKQEEFKTLAKIIGSSTSYVRNILSGLKVYSLIEKNNFFNIKGLNEVSVEFGVLYNATGRKNIAHFIGIDPDADDPSKSINVKKLEELTSWMFAKDDNNETRLVESRFLKDLDAVLSNNYATKAFRAGRPLHEAVLLTGVPAVIFAKSINKAIDNVKIARDQMSNFKPDATMLMVVDDIIKISQDLKTLIKAKIRE</sequence>
<evidence type="ECO:0000313" key="2">
    <source>
        <dbReference type="EMBL" id="MCG2612772.1"/>
    </source>
</evidence>
<organism evidence="2 3">
    <name type="scientific">Terrimonas ginsenosidimutans</name>
    <dbReference type="NCBI Taxonomy" id="2908004"/>
    <lineage>
        <taxon>Bacteria</taxon>
        <taxon>Pseudomonadati</taxon>
        <taxon>Bacteroidota</taxon>
        <taxon>Chitinophagia</taxon>
        <taxon>Chitinophagales</taxon>
        <taxon>Chitinophagaceae</taxon>
        <taxon>Terrimonas</taxon>
    </lineage>
</organism>
<keyword evidence="3" id="KW-1185">Reference proteome</keyword>
<gene>
    <name evidence="2" type="ORF">LZZ85_00715</name>
</gene>
<name>A0ABS9KKC8_9BACT</name>
<protein>
    <submittedName>
        <fullName evidence="2">ParB N-terminal domain-containing protein</fullName>
    </submittedName>
</protein>
<proteinExistence type="predicted"/>
<dbReference type="InterPro" id="IPR003115">
    <property type="entry name" value="ParB_N"/>
</dbReference>
<dbReference type="InterPro" id="IPR036086">
    <property type="entry name" value="ParB/Sulfiredoxin_sf"/>
</dbReference>
<comment type="caution">
    <text evidence="2">The sequence shown here is derived from an EMBL/GenBank/DDBJ whole genome shotgun (WGS) entry which is preliminary data.</text>
</comment>
<dbReference type="EMBL" id="JAKLTR010000001">
    <property type="protein sequence ID" value="MCG2612772.1"/>
    <property type="molecule type" value="Genomic_DNA"/>
</dbReference>
<dbReference type="Proteomes" id="UP001165367">
    <property type="component" value="Unassembled WGS sequence"/>
</dbReference>
<evidence type="ECO:0000313" key="3">
    <source>
        <dbReference type="Proteomes" id="UP001165367"/>
    </source>
</evidence>
<dbReference type="Gene3D" id="3.90.1530.10">
    <property type="entry name" value="Conserved hypothetical protein from pyrococcus furiosus pfu- 392566-001, ParB domain"/>
    <property type="match status" value="1"/>
</dbReference>
<dbReference type="SUPFAM" id="SSF110849">
    <property type="entry name" value="ParB/Sulfiredoxin"/>
    <property type="match status" value="1"/>
</dbReference>
<dbReference type="Pfam" id="PF02195">
    <property type="entry name" value="ParB_N"/>
    <property type="match status" value="1"/>
</dbReference>